<dbReference type="Proteomes" id="UP001238334">
    <property type="component" value="Chromosome"/>
</dbReference>
<evidence type="ECO:0000313" key="6">
    <source>
        <dbReference type="EMBL" id="WIY25145.1"/>
    </source>
</evidence>
<gene>
    <name evidence="6" type="ORF">QPJ95_22085</name>
</gene>
<dbReference type="Pfam" id="PF03446">
    <property type="entry name" value="NAD_binding_2"/>
    <property type="match status" value="1"/>
</dbReference>
<dbReference type="RefSeq" id="WP_286018212.1">
    <property type="nucleotide sequence ID" value="NZ_CP127247.1"/>
</dbReference>
<reference evidence="6 7" key="1">
    <citation type="submission" date="2023-06" db="EMBL/GenBank/DDBJ databases">
        <title>Parasedimentitalea psychrophila sp. nov., a psychrophilic bacterium isolated from deep-sea sediment.</title>
        <authorList>
            <person name="Li A."/>
        </authorList>
    </citation>
    <scope>NUCLEOTIDE SEQUENCE [LARGE SCALE GENOMIC DNA]</scope>
    <source>
        <strain evidence="6 7">QS115</strain>
    </source>
</reference>
<dbReference type="SUPFAM" id="SSF51735">
    <property type="entry name" value="NAD(P)-binding Rossmann-fold domains"/>
    <property type="match status" value="1"/>
</dbReference>
<dbReference type="InterPro" id="IPR008927">
    <property type="entry name" value="6-PGluconate_DH-like_C_sf"/>
</dbReference>
<dbReference type="Gene3D" id="1.10.1040.10">
    <property type="entry name" value="N-(1-d-carboxylethyl)-l-norvaline Dehydrogenase, domain 2"/>
    <property type="match status" value="1"/>
</dbReference>
<dbReference type="InterPro" id="IPR006115">
    <property type="entry name" value="6PGDH_NADP-bd"/>
</dbReference>
<dbReference type="GO" id="GO:0050661">
    <property type="term" value="F:NADP binding"/>
    <property type="evidence" value="ECO:0007669"/>
    <property type="project" value="InterPro"/>
</dbReference>
<proteinExistence type="predicted"/>
<dbReference type="EMBL" id="CP127247">
    <property type="protein sequence ID" value="WIY25145.1"/>
    <property type="molecule type" value="Genomic_DNA"/>
</dbReference>
<accession>A0A9Y2KXV5</accession>
<dbReference type="SUPFAM" id="SSF48179">
    <property type="entry name" value="6-phosphogluconate dehydrogenase C-terminal domain-like"/>
    <property type="match status" value="1"/>
</dbReference>
<feature type="domain" description="3-hydroxyisobutyrate dehydrogenase-like NAD-binding" evidence="5">
    <location>
        <begin position="161"/>
        <end position="279"/>
    </location>
</feature>
<evidence type="ECO:0000313" key="7">
    <source>
        <dbReference type="Proteomes" id="UP001238334"/>
    </source>
</evidence>
<dbReference type="KEGG" id="ppso:QPJ95_22085"/>
<dbReference type="PIRSF" id="PIRSF000103">
    <property type="entry name" value="HIBADH"/>
    <property type="match status" value="1"/>
</dbReference>
<dbReference type="PANTHER" id="PTHR22981">
    <property type="entry name" value="3-HYDROXYISOBUTYRATE DEHYDROGENASE-RELATED"/>
    <property type="match status" value="1"/>
</dbReference>
<evidence type="ECO:0000256" key="1">
    <source>
        <dbReference type="ARBA" id="ARBA00023002"/>
    </source>
</evidence>
<name>A0A9Y2KXV5_9RHOB</name>
<evidence type="ECO:0000256" key="3">
    <source>
        <dbReference type="PIRSR" id="PIRSR000103-1"/>
    </source>
</evidence>
<dbReference type="InterPro" id="IPR029154">
    <property type="entry name" value="HIBADH-like_NADP-bd"/>
</dbReference>
<feature type="active site" evidence="3">
    <location>
        <position position="167"/>
    </location>
</feature>
<dbReference type="InterPro" id="IPR036291">
    <property type="entry name" value="NAD(P)-bd_dom_sf"/>
</dbReference>
<dbReference type="InterPro" id="IPR015815">
    <property type="entry name" value="HIBADH-related"/>
</dbReference>
<dbReference type="GO" id="GO:0051287">
    <property type="term" value="F:NAD binding"/>
    <property type="evidence" value="ECO:0007669"/>
    <property type="project" value="InterPro"/>
</dbReference>
<keyword evidence="2" id="KW-0520">NAD</keyword>
<dbReference type="PANTHER" id="PTHR22981:SF7">
    <property type="entry name" value="3-HYDROXYISOBUTYRATE DEHYDROGENASE, MITOCHONDRIAL"/>
    <property type="match status" value="1"/>
</dbReference>
<sequence length="289" mass="29151">MQIGLIGCGNMGGGMAAQLIASGSQLICYDPDPATLSKMQDLGARGAESPKALAKVADIIILSLPKAAVVDAVMREIVADIRPAAIVLDTSTSEPVTSQAMASLGDAHGFSFVDGPVSGGPAAANAGSMTMLLGGETAAIERLAPVLDILTAKTVIVGGSGAGHAAKIANNMLCAANLILVGEAVRLGQAAGVAPEALLEGINAGSGRSGVSEVNFPKWILNDGFDSGFTMGLMRKDVGLALDLAKASGVELSGFAQIADIWLNQSQDIADSADFNQIVTRDGKAGHNV</sequence>
<protein>
    <submittedName>
        <fullName evidence="6">NAD(P)-dependent oxidoreductase</fullName>
        <ecNumber evidence="6">1.1.-.-</ecNumber>
    </submittedName>
</protein>
<evidence type="ECO:0000256" key="2">
    <source>
        <dbReference type="ARBA" id="ARBA00023027"/>
    </source>
</evidence>
<dbReference type="GO" id="GO:0016616">
    <property type="term" value="F:oxidoreductase activity, acting on the CH-OH group of donors, NAD or NADP as acceptor"/>
    <property type="evidence" value="ECO:0007669"/>
    <property type="project" value="TreeGrafter"/>
</dbReference>
<feature type="domain" description="6-phosphogluconate dehydrogenase NADP-binding" evidence="4">
    <location>
        <begin position="2"/>
        <end position="158"/>
    </location>
</feature>
<dbReference type="Gene3D" id="3.40.50.720">
    <property type="entry name" value="NAD(P)-binding Rossmann-like Domain"/>
    <property type="match status" value="1"/>
</dbReference>
<evidence type="ECO:0000259" key="4">
    <source>
        <dbReference type="Pfam" id="PF03446"/>
    </source>
</evidence>
<dbReference type="EC" id="1.1.-.-" evidence="6"/>
<evidence type="ECO:0000259" key="5">
    <source>
        <dbReference type="Pfam" id="PF14833"/>
    </source>
</evidence>
<organism evidence="6 7">
    <name type="scientific">Parasedimentitalea psychrophila</name>
    <dbReference type="NCBI Taxonomy" id="2997337"/>
    <lineage>
        <taxon>Bacteria</taxon>
        <taxon>Pseudomonadati</taxon>
        <taxon>Pseudomonadota</taxon>
        <taxon>Alphaproteobacteria</taxon>
        <taxon>Rhodobacterales</taxon>
        <taxon>Paracoccaceae</taxon>
        <taxon>Parasedimentitalea</taxon>
    </lineage>
</organism>
<keyword evidence="1 6" id="KW-0560">Oxidoreductase</keyword>
<dbReference type="Pfam" id="PF14833">
    <property type="entry name" value="NAD_binding_11"/>
    <property type="match status" value="1"/>
</dbReference>
<dbReference type="AlphaFoldDB" id="A0A9Y2KXV5"/>
<dbReference type="InterPro" id="IPR013328">
    <property type="entry name" value="6PGD_dom2"/>
</dbReference>
<keyword evidence="7" id="KW-1185">Reference proteome</keyword>